<dbReference type="InterPro" id="IPR022303">
    <property type="entry name" value="Conjug_Trfer_ATPase"/>
</dbReference>
<evidence type="ECO:0000256" key="1">
    <source>
        <dbReference type="SAM" id="MobiDB-lite"/>
    </source>
</evidence>
<dbReference type="InterPro" id="IPR027417">
    <property type="entry name" value="P-loop_NTPase"/>
</dbReference>
<name>A0A5B8SNB8_9GAMM</name>
<dbReference type="OrthoDB" id="5555485at2"/>
<dbReference type="PANTHER" id="PTHR30121:SF6">
    <property type="entry name" value="SLR6007 PROTEIN"/>
    <property type="match status" value="1"/>
</dbReference>
<proteinExistence type="predicted"/>
<dbReference type="RefSeq" id="WP_147183704.1">
    <property type="nucleotide sequence ID" value="NZ_CP042382.1"/>
</dbReference>
<reference evidence="2 3" key="1">
    <citation type="submission" date="2019-06" db="EMBL/GenBank/DDBJ databases">
        <title>Genome analyses of bacteria isolated from kimchi.</title>
        <authorList>
            <person name="Lee S."/>
            <person name="Ahn S."/>
            <person name="Roh S."/>
        </authorList>
    </citation>
    <scope>NUCLEOTIDE SEQUENCE [LARGE SCALE GENOMIC DNA]</scope>
    <source>
        <strain evidence="2 3">CBA4606</strain>
    </source>
</reference>
<dbReference type="PANTHER" id="PTHR30121">
    <property type="entry name" value="UNCHARACTERIZED PROTEIN YJGR-RELATED"/>
    <property type="match status" value="1"/>
</dbReference>
<evidence type="ECO:0000313" key="2">
    <source>
        <dbReference type="EMBL" id="QEA38642.1"/>
    </source>
</evidence>
<dbReference type="SUPFAM" id="SSF52540">
    <property type="entry name" value="P-loop containing nucleoside triphosphate hydrolases"/>
    <property type="match status" value="1"/>
</dbReference>
<evidence type="ECO:0000313" key="3">
    <source>
        <dbReference type="Proteomes" id="UP000321272"/>
    </source>
</evidence>
<dbReference type="Gene3D" id="3.40.50.300">
    <property type="entry name" value="P-loop containing nucleotide triphosphate hydrolases"/>
    <property type="match status" value="2"/>
</dbReference>
<dbReference type="KEGG" id="paur:FGL86_05825"/>
<dbReference type="InterPro" id="IPR051162">
    <property type="entry name" value="T4SS_component"/>
</dbReference>
<feature type="region of interest" description="Disordered" evidence="1">
    <location>
        <begin position="16"/>
        <end position="36"/>
    </location>
</feature>
<dbReference type="InterPro" id="IPR025955">
    <property type="entry name" value="TraC/Conjuga_ATPase"/>
</dbReference>
<feature type="compositionally biased region" description="Low complexity" evidence="1">
    <location>
        <begin position="16"/>
        <end position="34"/>
    </location>
</feature>
<dbReference type="Pfam" id="PF11130">
    <property type="entry name" value="TraC_F_IV"/>
    <property type="match status" value="1"/>
</dbReference>
<gene>
    <name evidence="2" type="ORF">FGL86_05825</name>
</gene>
<organism evidence="2 3">
    <name type="scientific">Pistricoccus aurantiacus</name>
    <dbReference type="NCBI Taxonomy" id="1883414"/>
    <lineage>
        <taxon>Bacteria</taxon>
        <taxon>Pseudomonadati</taxon>
        <taxon>Pseudomonadota</taxon>
        <taxon>Gammaproteobacteria</taxon>
        <taxon>Oceanospirillales</taxon>
        <taxon>Halomonadaceae</taxon>
        <taxon>Pistricoccus</taxon>
    </lineage>
</organism>
<sequence length="980" mass="110179">MSSFNDFMSRLFPAKGASASEGAPSAAGDDAAPPQEVPNARALLTDETGRPLSLPRGKLPSIANIRRSYERAPSFASRLPWAEYLPASGCFLLEDGVSLGVVAEITPAPSEGRSLEALVAVRDQIESALQDSLPELDAQQWVVQLYTKDDTDPREDLQRIRDSIPEALKETPYTQAWLGSMEAHFRAISRPDGLFEDDIITQTVWRGQTRRTRLVLYRWSGQGKAKLGERRSRLSPEAMINHVFSKLEAKLASAGLPVRRYNGRDFHRWMMPRFNPRPAFAPDDPQRFYDIFDYPGDDPDEQMWSYDLSEGMLASSPRADAESGLWYFDGEPQRVIPVEELRKVPKVGHLTAEISRGQTSVRNATFDVLPLGVEACMTIVAIPQEPLESHIELLRKKAVGDSVLAENVREDCDRAREFLGKDHKMYQSALAFFVNGHDERELDQRVLDLTTQLSTADLKPVEPENEVAALNTYLRWLPMNFDPEIDRNNRWYTRFNFVQHLANLAPLYGRARGTGHPGISFFNRGGESLTFDPLHQLDRKQNAHMFVFGPTGAGKSATLNSMLGQVMAMRRPRLFIIEKGNSFGLLVDYFERMGMSVNKVKLAPGANAKLPPFADAHRLLDPEVLARRVVRDRQDYGESPDEPAASPEAMLEAINTDDDDEDAERDLLGEMEMMARLMITGGDAKEEADYRRADNRMVRDAVMIAAEMSHAEDRQCLSEDVRQAFYELSRDENIPEERRRRAYTMGESIGMFCDGFDGQVFNRTGETWPECDVTLIDLAHYANPGYEAQLALAVMSITNMITTMAERDQYSGRPIVQVIDECHLLTANPLLAPFLVGVAKMGRKLAHWLWLATQNVKDFPDVSAKMLNMLEWWLLLNMPPNEIAEVARFKTLTDDQRLLIESATKASGKYTEGVVLGGRLQSLFRVVPPSLYLSLAGTEPEEKAERAEIMRDLDCSELDAAIKVAERLDQLRGLEPLASE</sequence>
<dbReference type="NCBIfam" id="TIGR03744">
    <property type="entry name" value="traC_PFL_4706"/>
    <property type="match status" value="1"/>
</dbReference>
<keyword evidence="3" id="KW-1185">Reference proteome</keyword>
<dbReference type="EMBL" id="CP042382">
    <property type="protein sequence ID" value="QEA38642.1"/>
    <property type="molecule type" value="Genomic_DNA"/>
</dbReference>
<accession>A0A5B8SNB8</accession>
<protein>
    <submittedName>
        <fullName evidence="2">Conjugative transfer ATPase</fullName>
    </submittedName>
</protein>
<dbReference type="Proteomes" id="UP000321272">
    <property type="component" value="Chromosome"/>
</dbReference>
<dbReference type="AlphaFoldDB" id="A0A5B8SNB8"/>